<dbReference type="KEGG" id="rri:A1G_00200"/>
<evidence type="ECO:0000256" key="1">
    <source>
        <dbReference type="SAM" id="Phobius"/>
    </source>
</evidence>
<dbReference type="AlphaFoldDB" id="A0A0H3AT99"/>
<evidence type="ECO:0000313" key="2">
    <source>
        <dbReference type="EMBL" id="ABV75636.1"/>
    </source>
</evidence>
<gene>
    <name evidence="2" type="primary">recF</name>
    <name evidence="2" type="ordered locus">A1G_00200</name>
</gene>
<accession>A0A0H3AT99</accession>
<dbReference type="Proteomes" id="UP000006832">
    <property type="component" value="Chromosome"/>
</dbReference>
<protein>
    <submittedName>
        <fullName evidence="2">Recombination protein F</fullName>
    </submittedName>
</protein>
<dbReference type="RefSeq" id="WP_012150260.1">
    <property type="nucleotide sequence ID" value="NZ_CP121767.1"/>
</dbReference>
<dbReference type="HOGENOM" id="CLU_2773290_0_0_5"/>
<keyword evidence="1" id="KW-1133">Transmembrane helix</keyword>
<evidence type="ECO:0000313" key="3">
    <source>
        <dbReference type="Proteomes" id="UP000006832"/>
    </source>
</evidence>
<keyword evidence="1" id="KW-0812">Transmembrane</keyword>
<feature type="transmembrane region" description="Helical" evidence="1">
    <location>
        <begin position="21"/>
        <end position="53"/>
    </location>
</feature>
<proteinExistence type="predicted"/>
<reference evidence="3" key="1">
    <citation type="submission" date="2007-09" db="EMBL/GenBank/DDBJ databases">
        <title>Complete genome sequence of Rickettsia rickettsii.</title>
        <authorList>
            <person name="Madan A."/>
            <person name="Fahey J."/>
            <person name="Helton E."/>
            <person name="Ketteman M."/>
            <person name="Madan A."/>
            <person name="Rodrigues S."/>
            <person name="Sanchez A."/>
            <person name="Dasch G."/>
            <person name="Eremeeva M."/>
        </authorList>
    </citation>
    <scope>NUCLEOTIDE SEQUENCE [LARGE SCALE GENOMIC DNA]</scope>
    <source>
        <strain evidence="3">Sheila Smith</strain>
    </source>
</reference>
<keyword evidence="1" id="KW-0472">Membrane</keyword>
<dbReference type="EMBL" id="CP000848">
    <property type="protein sequence ID" value="ABV75636.1"/>
    <property type="molecule type" value="Genomic_DNA"/>
</dbReference>
<name>A0A0H3AT99_RICRS</name>
<sequence length="69" mass="7750">MKNNNSYFGFLRGAIKIKKDEIFLVNLIGIVLYCMDQKILLISFPLLAGVVTWCEKSVQCHSCGSRNPA</sequence>
<organism evidence="2 3">
    <name type="scientific">Rickettsia rickettsii (strain Sheila Smith)</name>
    <dbReference type="NCBI Taxonomy" id="392021"/>
    <lineage>
        <taxon>Bacteria</taxon>
        <taxon>Pseudomonadati</taxon>
        <taxon>Pseudomonadota</taxon>
        <taxon>Alphaproteobacteria</taxon>
        <taxon>Rickettsiales</taxon>
        <taxon>Rickettsiaceae</taxon>
        <taxon>Rickettsieae</taxon>
        <taxon>Rickettsia</taxon>
        <taxon>spotted fever group</taxon>
    </lineage>
</organism>